<protein>
    <submittedName>
        <fullName evidence="10">Lipoteichoic acid synthase</fullName>
        <ecNumber evidence="10">2.7.8.20</ecNumber>
    </submittedName>
</protein>
<evidence type="ECO:0000256" key="1">
    <source>
        <dbReference type="ARBA" id="ARBA00004651"/>
    </source>
</evidence>
<keyword evidence="5 8" id="KW-1133">Transmembrane helix</keyword>
<evidence type="ECO:0000256" key="3">
    <source>
        <dbReference type="ARBA" id="ARBA00022475"/>
    </source>
</evidence>
<dbReference type="Proteomes" id="UP001179280">
    <property type="component" value="Unassembled WGS sequence"/>
</dbReference>
<evidence type="ECO:0000259" key="9">
    <source>
        <dbReference type="Pfam" id="PF00884"/>
    </source>
</evidence>
<feature type="transmembrane region" description="Helical" evidence="8">
    <location>
        <begin position="70"/>
        <end position="90"/>
    </location>
</feature>
<evidence type="ECO:0000256" key="7">
    <source>
        <dbReference type="PIRNR" id="PIRNR005091"/>
    </source>
</evidence>
<dbReference type="SUPFAM" id="SSF53649">
    <property type="entry name" value="Alkaline phosphatase-like"/>
    <property type="match status" value="1"/>
</dbReference>
<evidence type="ECO:0000256" key="2">
    <source>
        <dbReference type="ARBA" id="ARBA00009983"/>
    </source>
</evidence>
<dbReference type="Gene3D" id="3.30.1120.170">
    <property type="match status" value="1"/>
</dbReference>
<feature type="domain" description="Sulfatase N-terminal" evidence="9">
    <location>
        <begin position="244"/>
        <end position="532"/>
    </location>
</feature>
<feature type="transmembrane region" description="Helical" evidence="8">
    <location>
        <begin position="12"/>
        <end position="36"/>
    </location>
</feature>
<evidence type="ECO:0000313" key="10">
    <source>
        <dbReference type="EMBL" id="MBM7840018.1"/>
    </source>
</evidence>
<dbReference type="InterPro" id="IPR050448">
    <property type="entry name" value="OpgB/LTA_synthase_biosynth"/>
</dbReference>
<dbReference type="EC" id="2.7.8.20" evidence="10"/>
<dbReference type="EMBL" id="JAFBCV010000011">
    <property type="protein sequence ID" value="MBM7840018.1"/>
    <property type="molecule type" value="Genomic_DNA"/>
</dbReference>
<name>A0ABS2SWV3_9BACI</name>
<organism evidence="10 11">
    <name type="scientific">Shouchella xiaoxiensis</name>
    <dbReference type="NCBI Taxonomy" id="766895"/>
    <lineage>
        <taxon>Bacteria</taxon>
        <taxon>Bacillati</taxon>
        <taxon>Bacillota</taxon>
        <taxon>Bacilli</taxon>
        <taxon>Bacillales</taxon>
        <taxon>Bacillaceae</taxon>
        <taxon>Shouchella</taxon>
    </lineage>
</organism>
<evidence type="ECO:0000313" key="11">
    <source>
        <dbReference type="Proteomes" id="UP001179280"/>
    </source>
</evidence>
<dbReference type="Gene3D" id="3.40.720.10">
    <property type="entry name" value="Alkaline Phosphatase, subunit A"/>
    <property type="match status" value="1"/>
</dbReference>
<comment type="similarity">
    <text evidence="2 7">Belongs to the LTA synthase family.</text>
</comment>
<dbReference type="PANTHER" id="PTHR47371">
    <property type="entry name" value="LIPOTEICHOIC ACID SYNTHASE"/>
    <property type="match status" value="1"/>
</dbReference>
<feature type="transmembrane region" description="Helical" evidence="8">
    <location>
        <begin position="124"/>
        <end position="142"/>
    </location>
</feature>
<evidence type="ECO:0000256" key="8">
    <source>
        <dbReference type="SAM" id="Phobius"/>
    </source>
</evidence>
<sequence length="613" mass="69740">MNAIKLFLSENLVILGVLILWIKTIAVSLIGFSLPLQSWLDWFLLLIGPLGTLMLLLGFSFFFKNHVRPIVFLIIHILCTALLIGNLLYYRFYIDFLTASVFLQFNNVGGLGSSTLELFSPYDLLLLIDVLVFTWFVIVVKRDKIRVKRPNKKAYRLGLVGLLLTSIGLSHLQNPYLLHTDYTRDQLVSSLGIYNYQAINLVHSLRAPAKELFANQTVASEATADMVEPPAPNMEVFGLAAGMNIALISLESTQQFVVDKEIDGAPLTPFLNELIKESFYFPNIYDQTAQGKSSDMEFMLDTGFYPLSSGSAFVRRYTNTYESLPQLLENHGDYTSAAFHANDASFWNRELMYEALGYDLFFSKDEYEVTDELSVNYGLKDKPFFDQSIPLLKSVNEPYMAKFITLTNHFPFLLDEEDQLIEQPDTGVSVVDRYTTTVRYQDAAIEQFFNTLKDEGMYENTMFVLYGDHYGISRQYESGVHTLLNQEETTLTHIDLQKIPLVIHIPGQEGQTIETEGGQIDIHTTLLHLLGVSTDNNLTFSYDLFTRPADMPIIFRDGHFVSNDYVYADHACFDRSSGDQVSDDLCFSDQQVVREQLELSDEFLLGDLLRFID</sequence>
<dbReference type="InterPro" id="IPR000917">
    <property type="entry name" value="Sulfatase_N"/>
</dbReference>
<proteinExistence type="inferred from homology"/>
<comment type="subcellular location">
    <subcellularLocation>
        <location evidence="1">Cell membrane</location>
        <topology evidence="1">Multi-pass membrane protein</topology>
    </subcellularLocation>
</comment>
<evidence type="ECO:0000256" key="5">
    <source>
        <dbReference type="ARBA" id="ARBA00022989"/>
    </source>
</evidence>
<dbReference type="CDD" id="cd16015">
    <property type="entry name" value="LTA_synthase"/>
    <property type="match status" value="1"/>
</dbReference>
<dbReference type="RefSeq" id="WP_204467425.1">
    <property type="nucleotide sequence ID" value="NZ_JAFBCV010000011.1"/>
</dbReference>
<dbReference type="InterPro" id="IPR012160">
    <property type="entry name" value="LtaS-like"/>
</dbReference>
<accession>A0ABS2SWV3</accession>
<keyword evidence="11" id="KW-1185">Reference proteome</keyword>
<dbReference type="GO" id="GO:0008960">
    <property type="term" value="F:phosphatidylglycerol-membrane-oligosaccharide glycerophosphotransferase activity"/>
    <property type="evidence" value="ECO:0007669"/>
    <property type="project" value="UniProtKB-EC"/>
</dbReference>
<comment type="caution">
    <text evidence="10">The sequence shown here is derived from an EMBL/GenBank/DDBJ whole genome shotgun (WGS) entry which is preliminary data.</text>
</comment>
<keyword evidence="6 7" id="KW-0472">Membrane</keyword>
<dbReference type="Pfam" id="PF00884">
    <property type="entry name" value="Sulfatase"/>
    <property type="match status" value="1"/>
</dbReference>
<evidence type="ECO:0000256" key="6">
    <source>
        <dbReference type="ARBA" id="ARBA00023136"/>
    </source>
</evidence>
<dbReference type="InterPro" id="IPR017850">
    <property type="entry name" value="Alkaline_phosphatase_core_sf"/>
</dbReference>
<feature type="transmembrane region" description="Helical" evidence="8">
    <location>
        <begin position="154"/>
        <end position="172"/>
    </location>
</feature>
<keyword evidence="10" id="KW-0808">Transferase</keyword>
<dbReference type="PANTHER" id="PTHR47371:SF1">
    <property type="entry name" value="LIPOTEICHOIC ACID SYNTHASE-LIKE YQGS"/>
    <property type="match status" value="1"/>
</dbReference>
<reference evidence="10" key="1">
    <citation type="submission" date="2021-01" db="EMBL/GenBank/DDBJ databases">
        <title>Genomic Encyclopedia of Type Strains, Phase IV (KMG-IV): sequencing the most valuable type-strain genomes for metagenomic binning, comparative biology and taxonomic classification.</title>
        <authorList>
            <person name="Goeker M."/>
        </authorList>
    </citation>
    <scope>NUCLEOTIDE SEQUENCE</scope>
    <source>
        <strain evidence="10">DSM 21943</strain>
    </source>
</reference>
<feature type="transmembrane region" description="Helical" evidence="8">
    <location>
        <begin position="42"/>
        <end position="63"/>
    </location>
</feature>
<keyword evidence="3 7" id="KW-1003">Cell membrane</keyword>
<dbReference type="PIRSF" id="PIRSF005091">
    <property type="entry name" value="Mmb_sulf_HI1246"/>
    <property type="match status" value="1"/>
</dbReference>
<keyword evidence="4 8" id="KW-0812">Transmembrane</keyword>
<gene>
    <name evidence="10" type="ORF">JOC54_003298</name>
</gene>
<evidence type="ECO:0000256" key="4">
    <source>
        <dbReference type="ARBA" id="ARBA00022692"/>
    </source>
</evidence>